<dbReference type="EMBL" id="JACHGJ010000011">
    <property type="protein sequence ID" value="MBB6482367.1"/>
    <property type="molecule type" value="Genomic_DNA"/>
</dbReference>
<dbReference type="RefSeq" id="WP_184748604.1">
    <property type="nucleotide sequence ID" value="NZ_JACHGJ010000011.1"/>
</dbReference>
<sequence>MTKEENIAYLTLRAEECRLPEEEVKKINQALKKLDDKQYDKLKRISEPQFRSWCKEACSRS</sequence>
<comment type="caution">
    <text evidence="1">The sequence shown here is derived from an EMBL/GenBank/DDBJ whole genome shotgun (WGS) entry which is preliminary data.</text>
</comment>
<dbReference type="AlphaFoldDB" id="A0A841RGM7"/>
<proteinExistence type="predicted"/>
<organism evidence="1 2">
    <name type="scientific">Spirochaeta isovalerica</name>
    <dbReference type="NCBI Taxonomy" id="150"/>
    <lineage>
        <taxon>Bacteria</taxon>
        <taxon>Pseudomonadati</taxon>
        <taxon>Spirochaetota</taxon>
        <taxon>Spirochaetia</taxon>
        <taxon>Spirochaetales</taxon>
        <taxon>Spirochaetaceae</taxon>
        <taxon>Spirochaeta</taxon>
    </lineage>
</organism>
<gene>
    <name evidence="1" type="ORF">HNR50_004060</name>
</gene>
<evidence type="ECO:0000313" key="2">
    <source>
        <dbReference type="Proteomes" id="UP000587760"/>
    </source>
</evidence>
<reference evidence="1 2" key="1">
    <citation type="submission" date="2020-08" db="EMBL/GenBank/DDBJ databases">
        <title>Genomic Encyclopedia of Type Strains, Phase IV (KMG-IV): sequencing the most valuable type-strain genomes for metagenomic binning, comparative biology and taxonomic classification.</title>
        <authorList>
            <person name="Goeker M."/>
        </authorList>
    </citation>
    <scope>NUCLEOTIDE SEQUENCE [LARGE SCALE GENOMIC DNA]</scope>
    <source>
        <strain evidence="1 2">DSM 2461</strain>
    </source>
</reference>
<accession>A0A841RGM7</accession>
<dbReference type="Proteomes" id="UP000587760">
    <property type="component" value="Unassembled WGS sequence"/>
</dbReference>
<name>A0A841RGM7_9SPIO</name>
<evidence type="ECO:0000313" key="1">
    <source>
        <dbReference type="EMBL" id="MBB6482367.1"/>
    </source>
</evidence>
<keyword evidence="2" id="KW-1185">Reference proteome</keyword>
<protein>
    <submittedName>
        <fullName evidence="1">Uncharacterized protein</fullName>
    </submittedName>
</protein>